<gene>
    <name evidence="2" type="ORF">SAMN05421842_1458</name>
</gene>
<sequence>MDFLNYITNNALILIPALYIIGLIIKNTEKISDKYIPLVLLVIGIVGAMLLMGFNANAAIQGVLVTGVTVYTNQLLKQSKKQE</sequence>
<dbReference type="Proteomes" id="UP000199263">
    <property type="component" value="Unassembled WGS sequence"/>
</dbReference>
<reference evidence="2 3" key="1">
    <citation type="submission" date="2016-10" db="EMBL/GenBank/DDBJ databases">
        <authorList>
            <person name="de Groot N.N."/>
        </authorList>
    </citation>
    <scope>NUCLEOTIDE SEQUENCE [LARGE SCALE GENOMIC DNA]</scope>
    <source>
        <strain evidence="2 3">DSM 12992</strain>
    </source>
</reference>
<dbReference type="RefSeq" id="WP_090094396.1">
    <property type="nucleotide sequence ID" value="NZ_FOMG01000045.1"/>
</dbReference>
<dbReference type="STRING" id="119641.SAMN05421842_1458"/>
<dbReference type="AlphaFoldDB" id="A0A1I1S6K3"/>
<proteinExistence type="predicted"/>
<dbReference type="InterPro" id="IPR032111">
    <property type="entry name" value="Clostridium_phage_holin"/>
</dbReference>
<keyword evidence="1" id="KW-0472">Membrane</keyword>
<feature type="transmembrane region" description="Helical" evidence="1">
    <location>
        <begin position="6"/>
        <end position="23"/>
    </location>
</feature>
<accession>A0A1I1S6K3</accession>
<dbReference type="OrthoDB" id="2884029at2"/>
<keyword evidence="3" id="KW-1185">Reference proteome</keyword>
<keyword evidence="1" id="KW-1133">Transmembrane helix</keyword>
<protein>
    <submittedName>
        <fullName evidence="2">Phage holin family Hol44, holin superfamily V</fullName>
    </submittedName>
</protein>
<keyword evidence="1" id="KW-0812">Transmembrane</keyword>
<name>A0A1I1S6K3_9CLOT</name>
<dbReference type="Pfam" id="PF16079">
    <property type="entry name" value="Phage_holin_5_2"/>
    <property type="match status" value="1"/>
</dbReference>
<evidence type="ECO:0000256" key="1">
    <source>
        <dbReference type="SAM" id="Phobius"/>
    </source>
</evidence>
<evidence type="ECO:0000313" key="3">
    <source>
        <dbReference type="Proteomes" id="UP000199263"/>
    </source>
</evidence>
<evidence type="ECO:0000313" key="2">
    <source>
        <dbReference type="EMBL" id="SFD42125.1"/>
    </source>
</evidence>
<feature type="transmembrane region" description="Helical" evidence="1">
    <location>
        <begin position="35"/>
        <end position="52"/>
    </location>
</feature>
<organism evidence="2 3">
    <name type="scientific">Clostridium uliginosum</name>
    <dbReference type="NCBI Taxonomy" id="119641"/>
    <lineage>
        <taxon>Bacteria</taxon>
        <taxon>Bacillati</taxon>
        <taxon>Bacillota</taxon>
        <taxon>Clostridia</taxon>
        <taxon>Eubacteriales</taxon>
        <taxon>Clostridiaceae</taxon>
        <taxon>Clostridium</taxon>
    </lineage>
</organism>
<dbReference type="EMBL" id="FOMG01000045">
    <property type="protein sequence ID" value="SFD42125.1"/>
    <property type="molecule type" value="Genomic_DNA"/>
</dbReference>